<dbReference type="OrthoDB" id="413079at2759"/>
<accession>K9F9I8</accession>
<comment type="subcellular location">
    <subcellularLocation>
        <location evidence="1">Membrane</location>
        <topology evidence="1">Multi-pass membrane protein</topology>
    </subcellularLocation>
</comment>
<comment type="caution">
    <text evidence="5">The sequence shown here is derived from an EMBL/GenBank/DDBJ whole genome shotgun (WGS) entry which is preliminary data.</text>
</comment>
<dbReference type="AlphaFoldDB" id="K9F9I8"/>
<evidence type="ECO:0000313" key="6">
    <source>
        <dbReference type="Proteomes" id="UP000009882"/>
    </source>
</evidence>
<dbReference type="HOGENOM" id="CLU_3160148_0_0_1"/>
<evidence type="ECO:0000256" key="3">
    <source>
        <dbReference type="ARBA" id="ARBA00022989"/>
    </source>
</evidence>
<dbReference type="InParanoid" id="K9F9I8"/>
<evidence type="ECO:0000256" key="1">
    <source>
        <dbReference type="ARBA" id="ARBA00004141"/>
    </source>
</evidence>
<keyword evidence="6" id="KW-1185">Reference proteome</keyword>
<reference evidence="6" key="1">
    <citation type="journal article" date="2012" name="BMC Genomics">
        <title>Genome sequence of the necrotrophic fungus Penicillium digitatum, the main postharvest pathogen of citrus.</title>
        <authorList>
            <person name="Marcet-Houben M."/>
            <person name="Ballester A.-R."/>
            <person name="de la Fuente B."/>
            <person name="Harries E."/>
            <person name="Marcos J.F."/>
            <person name="Gonzalez-Candelas L."/>
            <person name="Gabaldon T."/>
        </authorList>
    </citation>
    <scope>NUCLEOTIDE SEQUENCE [LARGE SCALE GENOMIC DNA]</scope>
    <source>
        <strain evidence="6">PHI26 / CECT 20796</strain>
    </source>
</reference>
<evidence type="ECO:0000256" key="2">
    <source>
        <dbReference type="ARBA" id="ARBA00022692"/>
    </source>
</evidence>
<proteinExistence type="predicted"/>
<keyword evidence="3" id="KW-1133">Transmembrane helix</keyword>
<dbReference type="GO" id="GO:0016020">
    <property type="term" value="C:membrane"/>
    <property type="evidence" value="ECO:0007669"/>
    <property type="project" value="UniProtKB-SubCell"/>
</dbReference>
<dbReference type="Proteomes" id="UP000009882">
    <property type="component" value="Unassembled WGS sequence"/>
</dbReference>
<dbReference type="InterPro" id="IPR051788">
    <property type="entry name" value="MFS_Transporter"/>
</dbReference>
<dbReference type="EMBL" id="AKCT01000295">
    <property type="protein sequence ID" value="EKV06105.1"/>
    <property type="molecule type" value="Genomic_DNA"/>
</dbReference>
<evidence type="ECO:0000313" key="5">
    <source>
        <dbReference type="EMBL" id="EKV06105.1"/>
    </source>
</evidence>
<protein>
    <recommendedName>
        <fullName evidence="7">Major facilitator superfamily (MFS) profile domain-containing protein</fullName>
    </recommendedName>
</protein>
<name>K9F9I8_PEND2</name>
<dbReference type="STRING" id="1170229.K9F9I8"/>
<dbReference type="PANTHER" id="PTHR23514:SF16">
    <property type="entry name" value="TRANSPORTER, PUTATIVE (AFU_ORTHOLOGUE AFUA_2G17270)-RELATED"/>
    <property type="match status" value="1"/>
</dbReference>
<sequence length="48" mass="5403">MGYVPAGFYGGAFLGRLILAEPTHRLGERRMIFIYALLCMGLQLVSWL</sequence>
<evidence type="ECO:0000256" key="4">
    <source>
        <dbReference type="ARBA" id="ARBA00023136"/>
    </source>
</evidence>
<dbReference type="PANTHER" id="PTHR23514">
    <property type="entry name" value="BYPASS OF STOP CODON PROTEIN 6"/>
    <property type="match status" value="1"/>
</dbReference>
<evidence type="ECO:0008006" key="7">
    <source>
        <dbReference type="Google" id="ProtNLM"/>
    </source>
</evidence>
<keyword evidence="4" id="KW-0472">Membrane</keyword>
<organism evidence="5 6">
    <name type="scientific">Penicillium digitatum (strain PHI26 / CECT 20796)</name>
    <name type="common">Green mold</name>
    <dbReference type="NCBI Taxonomy" id="1170229"/>
    <lineage>
        <taxon>Eukaryota</taxon>
        <taxon>Fungi</taxon>
        <taxon>Dikarya</taxon>
        <taxon>Ascomycota</taxon>
        <taxon>Pezizomycotina</taxon>
        <taxon>Eurotiomycetes</taxon>
        <taxon>Eurotiomycetidae</taxon>
        <taxon>Eurotiales</taxon>
        <taxon>Aspergillaceae</taxon>
        <taxon>Penicillium</taxon>
    </lineage>
</organism>
<gene>
    <name evidence="5" type="ORF">PDIG_78830</name>
</gene>
<keyword evidence="2" id="KW-0812">Transmembrane</keyword>